<protein>
    <submittedName>
        <fullName evidence="2">Uncharacterized protein</fullName>
    </submittedName>
</protein>
<gene>
    <name evidence="2" type="ORF">V6N12_047341</name>
</gene>
<keyword evidence="3" id="KW-1185">Reference proteome</keyword>
<evidence type="ECO:0000313" key="3">
    <source>
        <dbReference type="Proteomes" id="UP001472677"/>
    </source>
</evidence>
<evidence type="ECO:0000256" key="1">
    <source>
        <dbReference type="SAM" id="Phobius"/>
    </source>
</evidence>
<keyword evidence="1" id="KW-0472">Membrane</keyword>
<organism evidence="2 3">
    <name type="scientific">Hibiscus sabdariffa</name>
    <name type="common">roselle</name>
    <dbReference type="NCBI Taxonomy" id="183260"/>
    <lineage>
        <taxon>Eukaryota</taxon>
        <taxon>Viridiplantae</taxon>
        <taxon>Streptophyta</taxon>
        <taxon>Embryophyta</taxon>
        <taxon>Tracheophyta</taxon>
        <taxon>Spermatophyta</taxon>
        <taxon>Magnoliopsida</taxon>
        <taxon>eudicotyledons</taxon>
        <taxon>Gunneridae</taxon>
        <taxon>Pentapetalae</taxon>
        <taxon>rosids</taxon>
        <taxon>malvids</taxon>
        <taxon>Malvales</taxon>
        <taxon>Malvaceae</taxon>
        <taxon>Malvoideae</taxon>
        <taxon>Hibiscus</taxon>
    </lineage>
</organism>
<feature type="transmembrane region" description="Helical" evidence="1">
    <location>
        <begin position="15"/>
        <end position="34"/>
    </location>
</feature>
<accession>A0ABR2DAK8</accession>
<keyword evidence="1" id="KW-1133">Transmembrane helix</keyword>
<keyword evidence="1" id="KW-0812">Transmembrane</keyword>
<dbReference type="Proteomes" id="UP001472677">
    <property type="component" value="Unassembled WGS sequence"/>
</dbReference>
<comment type="caution">
    <text evidence="2">The sequence shown here is derived from an EMBL/GenBank/DDBJ whole genome shotgun (WGS) entry which is preliminary data.</text>
</comment>
<proteinExistence type="predicted"/>
<dbReference type="PANTHER" id="PTHR35736:SF1">
    <property type="entry name" value="EXPRESSED PROTEIN"/>
    <property type="match status" value="1"/>
</dbReference>
<name>A0ABR2DAK8_9ROSI</name>
<reference evidence="2 3" key="1">
    <citation type="journal article" date="2024" name="G3 (Bethesda)">
        <title>Genome assembly of Hibiscus sabdariffa L. provides insights into metabolisms of medicinal natural products.</title>
        <authorList>
            <person name="Kim T."/>
        </authorList>
    </citation>
    <scope>NUCLEOTIDE SEQUENCE [LARGE SCALE GENOMIC DNA]</scope>
    <source>
        <strain evidence="2">TK-2024</strain>
        <tissue evidence="2">Old leaves</tissue>
    </source>
</reference>
<dbReference type="Pfam" id="PF25102">
    <property type="entry name" value="DUF7810"/>
    <property type="match status" value="1"/>
</dbReference>
<dbReference type="PANTHER" id="PTHR35736">
    <property type="entry name" value="EXPRESSED PROTEIN"/>
    <property type="match status" value="1"/>
</dbReference>
<evidence type="ECO:0000313" key="2">
    <source>
        <dbReference type="EMBL" id="KAK8533939.1"/>
    </source>
</evidence>
<sequence length="241" mass="27521">MMRYGYGVSRRKPALVRWFLILCAAFTSITWLMLTLRSLDAPPITTTANGAMLEPRELKRDAFLASAEAPIKAPAKTYATVEEMGKLFKGKVVKETLRVRRIIQTHFSINGAPRIRGLPQEHFYRHGFVIGKASEAGFGNEMGKYPFGDYILYSNLTFTLREVKHLRRQNGCVKKYGRLLVMRIDDFEKPTKTNALCGNWKKWRQPIIWYQGTTDAVAAQFFLKNVHPVMRTAASELFGKP</sequence>
<dbReference type="InterPro" id="IPR056712">
    <property type="entry name" value="DUF7810"/>
</dbReference>
<dbReference type="EMBL" id="JBBPBM010000032">
    <property type="protein sequence ID" value="KAK8533939.1"/>
    <property type="molecule type" value="Genomic_DNA"/>
</dbReference>